<dbReference type="GO" id="GO:0031125">
    <property type="term" value="P:rRNA 3'-end processing"/>
    <property type="evidence" value="ECO:0007669"/>
    <property type="project" value="TreeGrafter"/>
</dbReference>
<dbReference type="RefSeq" id="WP_061948489.1">
    <property type="nucleotide sequence ID" value="NZ_LTAO01000012.1"/>
</dbReference>
<keyword evidence="1" id="KW-0378">Hydrolase</keyword>
<comment type="caution">
    <text evidence="2">The sequence shown here is derived from an EMBL/GenBank/DDBJ whole genome shotgun (WGS) entry which is preliminary data.</text>
</comment>
<name>A0A162EAT6_9BACI</name>
<protein>
    <submittedName>
        <fullName evidence="2">CMP-binding protein</fullName>
    </submittedName>
</protein>
<dbReference type="Proteomes" id="UP000075806">
    <property type="component" value="Unassembled WGS sequence"/>
</dbReference>
<evidence type="ECO:0000256" key="1">
    <source>
        <dbReference type="ARBA" id="ARBA00022801"/>
    </source>
</evidence>
<organism evidence="2 3">
    <name type="scientific">Alkalihalobacillus trypoxylicola</name>
    <dbReference type="NCBI Taxonomy" id="519424"/>
    <lineage>
        <taxon>Bacteria</taxon>
        <taxon>Bacillati</taxon>
        <taxon>Bacillota</taxon>
        <taxon>Bacilli</taxon>
        <taxon>Bacillales</taxon>
        <taxon>Bacillaceae</taxon>
        <taxon>Alkalihalobacillus</taxon>
    </lineage>
</organism>
<sequence length="290" mass="32906">MTLANLKEGDTFTGFFLVREKEIKSAVNGSEYGHFLLERHLEKIAAKMWDIGEELKSSVQKKSIVKVEGVIKSYRNRKELSIQRMRLIHDEDQVNVTELLTKEGLSREGLWQELRMYMDEVESGPLRSILVQLYSQKEFREKITTYPASQYGHHAYYAGMLEHLVELCHTAAQLFPLYNDLNRNVVLASCLLHNIGLTKMFNDAIAPSLTEEGEKIGLVSLSYEIILDAVKDAGISSTDHEIIALKHCIISQYGPVENGWGSSISPKSAEALFFHHIKELSSKMSMKNDI</sequence>
<reference evidence="2" key="1">
    <citation type="submission" date="2016-02" db="EMBL/GenBank/DDBJ databases">
        <title>Genome sequence of Bacillus trypoxylicola KCTC 13244(T).</title>
        <authorList>
            <person name="Jeong H."/>
            <person name="Park S.-H."/>
            <person name="Choi S.-K."/>
        </authorList>
    </citation>
    <scope>NUCLEOTIDE SEQUENCE [LARGE SCALE GENOMIC DNA]</scope>
    <source>
        <strain evidence="2">KCTC 13244</strain>
    </source>
</reference>
<proteinExistence type="predicted"/>
<dbReference type="PANTHER" id="PTHR37294:SF1">
    <property type="entry name" value="3'-5' EXORIBONUCLEASE YHAM"/>
    <property type="match status" value="1"/>
</dbReference>
<gene>
    <name evidence="2" type="ORF">AZF04_05265</name>
</gene>
<accession>A0A162EAT6</accession>
<keyword evidence="3" id="KW-1185">Reference proteome</keyword>
<evidence type="ECO:0000313" key="3">
    <source>
        <dbReference type="Proteomes" id="UP000075806"/>
    </source>
</evidence>
<evidence type="ECO:0000313" key="2">
    <source>
        <dbReference type="EMBL" id="KYG32176.1"/>
    </source>
</evidence>
<dbReference type="InterPro" id="IPR050798">
    <property type="entry name" value="YhaM_exoribonuc/phosphodiest"/>
</dbReference>
<dbReference type="GO" id="GO:0016787">
    <property type="term" value="F:hydrolase activity"/>
    <property type="evidence" value="ECO:0007669"/>
    <property type="project" value="UniProtKB-KW"/>
</dbReference>
<dbReference type="EMBL" id="LTAO01000012">
    <property type="protein sequence ID" value="KYG32176.1"/>
    <property type="molecule type" value="Genomic_DNA"/>
</dbReference>
<dbReference type="AlphaFoldDB" id="A0A162EAT6"/>
<dbReference type="SUPFAM" id="SSF109604">
    <property type="entry name" value="HD-domain/PDEase-like"/>
    <property type="match status" value="1"/>
</dbReference>
<dbReference type="PANTHER" id="PTHR37294">
    <property type="entry name" value="3'-5' EXORIBONUCLEASE YHAM"/>
    <property type="match status" value="1"/>
</dbReference>
<dbReference type="CDD" id="cd04492">
    <property type="entry name" value="YhaM_OBF_like"/>
    <property type="match status" value="1"/>
</dbReference>
<dbReference type="STRING" id="519424.AZF04_05265"/>
<dbReference type="OrthoDB" id="9778453at2"/>